<dbReference type="GO" id="GO:0032259">
    <property type="term" value="P:methylation"/>
    <property type="evidence" value="ECO:0007669"/>
    <property type="project" value="UniProtKB-KW"/>
</dbReference>
<keyword evidence="1 6" id="KW-0489">Methyltransferase</keyword>
<dbReference type="InterPro" id="IPR050750">
    <property type="entry name" value="C5-MTase"/>
</dbReference>
<dbReference type="EC" id="2.1.1.37" evidence="8"/>
<protein>
    <recommendedName>
        <fullName evidence="8">Cytosine-specific methyltransferase</fullName>
        <ecNumber evidence="8">2.1.1.37</ecNumber>
    </recommendedName>
</protein>
<dbReference type="NCBIfam" id="TIGR00675">
    <property type="entry name" value="dcm"/>
    <property type="match status" value="1"/>
</dbReference>
<dbReference type="InterPro" id="IPR001525">
    <property type="entry name" value="C5_MeTfrase"/>
</dbReference>
<proteinExistence type="inferred from homology"/>
<evidence type="ECO:0000256" key="8">
    <source>
        <dbReference type="RuleBase" id="RU000417"/>
    </source>
</evidence>
<dbReference type="PANTHER" id="PTHR46098">
    <property type="entry name" value="TRNA (CYTOSINE(38)-C(5))-METHYLTRANSFERASE"/>
    <property type="match status" value="1"/>
</dbReference>
<dbReference type="PRINTS" id="PR00105">
    <property type="entry name" value="C5METTRFRASE"/>
</dbReference>
<dbReference type="Proteomes" id="UP000011744">
    <property type="component" value="Unassembled WGS sequence"/>
</dbReference>
<dbReference type="AlphaFoldDB" id="M2YZN7"/>
<feature type="non-terminal residue" evidence="9">
    <location>
        <position position="216"/>
    </location>
</feature>
<comment type="similarity">
    <text evidence="6 7">Belongs to the class I-like SAM-binding methyltransferase superfamily. C5-methyltransferase family.</text>
</comment>
<dbReference type="SUPFAM" id="SSF53335">
    <property type="entry name" value="S-adenosyl-L-methionine-dependent methyltransferases"/>
    <property type="match status" value="1"/>
</dbReference>
<evidence type="ECO:0000256" key="7">
    <source>
        <dbReference type="RuleBase" id="RU000416"/>
    </source>
</evidence>
<evidence type="ECO:0000256" key="4">
    <source>
        <dbReference type="ARBA" id="ARBA00022747"/>
    </source>
</evidence>
<comment type="caution">
    <text evidence="9">The sequence shown here is derived from an EMBL/GenBank/DDBJ whole genome shotgun (WGS) entry which is preliminary data.</text>
</comment>
<dbReference type="PROSITE" id="PS00094">
    <property type="entry name" value="C5_MTASE_1"/>
    <property type="match status" value="1"/>
</dbReference>
<dbReference type="PROSITE" id="PS51679">
    <property type="entry name" value="SAM_MT_C5"/>
    <property type="match status" value="1"/>
</dbReference>
<dbReference type="STRING" id="1244869.H261_23252"/>
<dbReference type="RefSeq" id="WP_008622826.1">
    <property type="nucleotide sequence ID" value="NZ_AONQ01000187.1"/>
</dbReference>
<name>M2YZN7_9PROT</name>
<dbReference type="GO" id="GO:0009307">
    <property type="term" value="P:DNA restriction-modification system"/>
    <property type="evidence" value="ECO:0007669"/>
    <property type="project" value="UniProtKB-KW"/>
</dbReference>
<organism evidence="9 10">
    <name type="scientific">Paramagnetospirillum caucaseum</name>
    <dbReference type="NCBI Taxonomy" id="1244869"/>
    <lineage>
        <taxon>Bacteria</taxon>
        <taxon>Pseudomonadati</taxon>
        <taxon>Pseudomonadota</taxon>
        <taxon>Alphaproteobacteria</taxon>
        <taxon>Rhodospirillales</taxon>
        <taxon>Magnetospirillaceae</taxon>
        <taxon>Paramagnetospirillum</taxon>
    </lineage>
</organism>
<comment type="catalytic activity">
    <reaction evidence="5 8">
        <text>a 2'-deoxycytidine in DNA + S-adenosyl-L-methionine = a 5-methyl-2'-deoxycytidine in DNA + S-adenosyl-L-homocysteine + H(+)</text>
        <dbReference type="Rhea" id="RHEA:13681"/>
        <dbReference type="Rhea" id="RHEA-COMP:11369"/>
        <dbReference type="Rhea" id="RHEA-COMP:11370"/>
        <dbReference type="ChEBI" id="CHEBI:15378"/>
        <dbReference type="ChEBI" id="CHEBI:57856"/>
        <dbReference type="ChEBI" id="CHEBI:59789"/>
        <dbReference type="ChEBI" id="CHEBI:85452"/>
        <dbReference type="ChEBI" id="CHEBI:85454"/>
        <dbReference type="EC" id="2.1.1.37"/>
    </reaction>
</comment>
<feature type="active site" evidence="6">
    <location>
        <position position="73"/>
    </location>
</feature>
<evidence type="ECO:0000256" key="2">
    <source>
        <dbReference type="ARBA" id="ARBA00022679"/>
    </source>
</evidence>
<dbReference type="GO" id="GO:0003886">
    <property type="term" value="F:DNA (cytosine-5-)-methyltransferase activity"/>
    <property type="evidence" value="ECO:0007669"/>
    <property type="project" value="UniProtKB-EC"/>
</dbReference>
<evidence type="ECO:0000256" key="5">
    <source>
        <dbReference type="ARBA" id="ARBA00047422"/>
    </source>
</evidence>
<dbReference type="REBASE" id="86607">
    <property type="entry name" value="M.MspSO1ORF23252P"/>
</dbReference>
<keyword evidence="2 6" id="KW-0808">Transferase</keyword>
<dbReference type="InterPro" id="IPR018117">
    <property type="entry name" value="C5_DNA_meth_AS"/>
</dbReference>
<evidence type="ECO:0000256" key="6">
    <source>
        <dbReference type="PROSITE-ProRule" id="PRU01016"/>
    </source>
</evidence>
<dbReference type="Pfam" id="PF00145">
    <property type="entry name" value="DNA_methylase"/>
    <property type="match status" value="2"/>
</dbReference>
<evidence type="ECO:0000313" key="10">
    <source>
        <dbReference type="Proteomes" id="UP000011744"/>
    </source>
</evidence>
<dbReference type="InterPro" id="IPR029063">
    <property type="entry name" value="SAM-dependent_MTases_sf"/>
</dbReference>
<evidence type="ECO:0000313" key="9">
    <source>
        <dbReference type="EMBL" id="EME67490.1"/>
    </source>
</evidence>
<accession>M2YZN7</accession>
<keyword evidence="10" id="KW-1185">Reference proteome</keyword>
<dbReference type="OrthoDB" id="9813719at2"/>
<dbReference type="Gene3D" id="3.40.50.150">
    <property type="entry name" value="Vaccinia Virus protein VP39"/>
    <property type="match status" value="1"/>
</dbReference>
<dbReference type="EMBL" id="AONQ01000187">
    <property type="protein sequence ID" value="EME67490.1"/>
    <property type="molecule type" value="Genomic_DNA"/>
</dbReference>
<reference evidence="9 10" key="1">
    <citation type="journal article" date="2014" name="Genome Announc.">
        <title>Draft Genome Sequence of Magnetospirillum sp. Strain SO-1, a Freshwater Magnetotactic Bacterium Isolated from the Ol'khovka River, Russia.</title>
        <authorList>
            <person name="Grouzdev D.S."/>
            <person name="Dziuba M.V."/>
            <person name="Sukhacheva M.S."/>
            <person name="Mardanov A.V."/>
            <person name="Beletskiy A.V."/>
            <person name="Kuznetsov B.B."/>
            <person name="Skryabin K.G."/>
        </authorList>
    </citation>
    <scope>NUCLEOTIDE SEQUENCE [LARGE SCALE GENOMIC DNA]</scope>
    <source>
        <strain evidence="9 10">SO-1</strain>
    </source>
</reference>
<sequence>MTLVYGSICSGIEAATVAWHQLGWRPSFFAEIEKFPRAVLAHHWPDVPIHGDFTTIQAGDYEPIDLLVGGTPCQSFSVAGLRGGLADDRGNLALEYLKLADRLRPRWLVWENVPGVTSSLSHAAPDPCPPPDPLDMGCDGAEVDLEDEYYSEELHAFQCFLAGLSEIGYGFSYRILDAQYFGLAQRRERMFVVGCLGDWRPAAAVLFERESLCWNP</sequence>
<dbReference type="PANTHER" id="PTHR46098:SF1">
    <property type="entry name" value="TRNA (CYTOSINE(38)-C(5))-METHYLTRANSFERASE"/>
    <property type="match status" value="1"/>
</dbReference>
<gene>
    <name evidence="9" type="ORF">H261_23252</name>
</gene>
<evidence type="ECO:0000256" key="1">
    <source>
        <dbReference type="ARBA" id="ARBA00022603"/>
    </source>
</evidence>
<dbReference type="eggNOG" id="COG0270">
    <property type="taxonomic scope" value="Bacteria"/>
</dbReference>
<keyword evidence="4" id="KW-0680">Restriction system</keyword>
<keyword evidence="3 6" id="KW-0949">S-adenosyl-L-methionine</keyword>
<evidence type="ECO:0000256" key="3">
    <source>
        <dbReference type="ARBA" id="ARBA00022691"/>
    </source>
</evidence>